<evidence type="ECO:0000256" key="1">
    <source>
        <dbReference type="PROSITE-ProRule" id="PRU00047"/>
    </source>
</evidence>
<dbReference type="InterPro" id="IPR012337">
    <property type="entry name" value="RNaseH-like_sf"/>
</dbReference>
<dbReference type="RefSeq" id="XP_037868562.1">
    <property type="nucleotide sequence ID" value="XM_038012634.2"/>
</dbReference>
<dbReference type="Proteomes" id="UP000005204">
    <property type="component" value="Unassembled WGS sequence"/>
</dbReference>
<feature type="region of interest" description="Disordered" evidence="2">
    <location>
        <begin position="432"/>
        <end position="458"/>
    </location>
</feature>
<evidence type="ECO:0000313" key="5">
    <source>
        <dbReference type="EnsemblMetazoa" id="XP_037868563.1"/>
    </source>
</evidence>
<protein>
    <submittedName>
        <fullName evidence="5">Uncharacterized protein</fullName>
    </submittedName>
</protein>
<dbReference type="InterPro" id="IPR043128">
    <property type="entry name" value="Rev_trsase/Diguanyl_cyclase"/>
</dbReference>
<name>A0A8R2LXE6_BOMMO</name>
<reference evidence="5" key="2">
    <citation type="submission" date="2022-06" db="UniProtKB">
        <authorList>
            <consortium name="EnsemblMetazoa"/>
        </authorList>
    </citation>
    <scope>IDENTIFICATION</scope>
    <source>
        <strain evidence="5">p50T (Dazao)</strain>
    </source>
</reference>
<dbReference type="InterPro" id="IPR005312">
    <property type="entry name" value="DUF1759"/>
</dbReference>
<dbReference type="RefSeq" id="XP_037868563.1">
    <property type="nucleotide sequence ID" value="XM_038012635.2"/>
</dbReference>
<dbReference type="Gene3D" id="3.30.70.270">
    <property type="match status" value="1"/>
</dbReference>
<proteinExistence type="predicted"/>
<dbReference type="InterPro" id="IPR036397">
    <property type="entry name" value="RNaseH_sf"/>
</dbReference>
<feature type="compositionally biased region" description="Low complexity" evidence="2">
    <location>
        <begin position="439"/>
        <end position="458"/>
    </location>
</feature>
<organism evidence="5 6">
    <name type="scientific">Bombyx mori</name>
    <name type="common">Silk moth</name>
    <dbReference type="NCBI Taxonomy" id="7091"/>
    <lineage>
        <taxon>Eukaryota</taxon>
        <taxon>Metazoa</taxon>
        <taxon>Ecdysozoa</taxon>
        <taxon>Arthropoda</taxon>
        <taxon>Hexapoda</taxon>
        <taxon>Insecta</taxon>
        <taxon>Pterygota</taxon>
        <taxon>Neoptera</taxon>
        <taxon>Endopterygota</taxon>
        <taxon>Lepidoptera</taxon>
        <taxon>Glossata</taxon>
        <taxon>Ditrysia</taxon>
        <taxon>Bombycoidea</taxon>
        <taxon>Bombycidae</taxon>
        <taxon>Bombycinae</taxon>
        <taxon>Bombyx</taxon>
    </lineage>
</organism>
<dbReference type="PANTHER" id="PTHR47331:SF1">
    <property type="entry name" value="GAG-LIKE PROTEIN"/>
    <property type="match status" value="1"/>
</dbReference>
<dbReference type="GeneID" id="119628845"/>
<evidence type="ECO:0000313" key="6">
    <source>
        <dbReference type="Proteomes" id="UP000005204"/>
    </source>
</evidence>
<evidence type="ECO:0000256" key="2">
    <source>
        <dbReference type="SAM" id="MobiDB-lite"/>
    </source>
</evidence>
<dbReference type="GO" id="GO:0015074">
    <property type="term" value="P:DNA integration"/>
    <property type="evidence" value="ECO:0007669"/>
    <property type="project" value="InterPro"/>
</dbReference>
<dbReference type="GO" id="GO:0042575">
    <property type="term" value="C:DNA polymerase complex"/>
    <property type="evidence" value="ECO:0007669"/>
    <property type="project" value="UniProtKB-ARBA"/>
</dbReference>
<dbReference type="EnsemblMetazoa" id="XM_038012635.1">
    <property type="protein sequence ID" value="XP_037868563.1"/>
    <property type="gene ID" value="LOC119628845"/>
</dbReference>
<dbReference type="CDD" id="cd01644">
    <property type="entry name" value="RT_pepA17"/>
    <property type="match status" value="1"/>
</dbReference>
<dbReference type="KEGG" id="bmor:119628845"/>
<dbReference type="Pfam" id="PF18701">
    <property type="entry name" value="DUF5641"/>
    <property type="match status" value="1"/>
</dbReference>
<feature type="domain" description="CCHC-type" evidence="3">
    <location>
        <begin position="385"/>
        <end position="400"/>
    </location>
</feature>
<dbReference type="SMART" id="SM00343">
    <property type="entry name" value="ZnF_C2HC"/>
    <property type="match status" value="2"/>
</dbReference>
<keyword evidence="1" id="KW-0863">Zinc-finger</keyword>
<keyword evidence="6" id="KW-1185">Reference proteome</keyword>
<evidence type="ECO:0000259" key="4">
    <source>
        <dbReference type="PROSITE" id="PS50994"/>
    </source>
</evidence>
<dbReference type="Gene3D" id="3.10.10.10">
    <property type="entry name" value="HIV Type 1 Reverse Transcriptase, subunit A, domain 1"/>
    <property type="match status" value="1"/>
</dbReference>
<dbReference type="InterPro" id="IPR001584">
    <property type="entry name" value="Integrase_cat-core"/>
</dbReference>
<dbReference type="Gene3D" id="3.30.420.10">
    <property type="entry name" value="Ribonuclease H-like superfamily/Ribonuclease H"/>
    <property type="match status" value="1"/>
</dbReference>
<dbReference type="Pfam" id="PF03564">
    <property type="entry name" value="DUF1759"/>
    <property type="match status" value="1"/>
</dbReference>
<keyword evidence="1" id="KW-0862">Zinc</keyword>
<dbReference type="GO" id="GO:0071897">
    <property type="term" value="P:DNA biosynthetic process"/>
    <property type="evidence" value="ECO:0007669"/>
    <property type="project" value="UniProtKB-ARBA"/>
</dbReference>
<feature type="domain" description="Integrase catalytic" evidence="4">
    <location>
        <begin position="1455"/>
        <end position="1649"/>
    </location>
</feature>
<dbReference type="SUPFAM" id="SSF56672">
    <property type="entry name" value="DNA/RNA polymerases"/>
    <property type="match status" value="1"/>
</dbReference>
<dbReference type="InterPro" id="IPR000477">
    <property type="entry name" value="RT_dom"/>
</dbReference>
<dbReference type="PROSITE" id="PS50994">
    <property type="entry name" value="INTEGRASE"/>
    <property type="match status" value="1"/>
</dbReference>
<dbReference type="PANTHER" id="PTHR47331">
    <property type="entry name" value="PHD-TYPE DOMAIN-CONTAINING PROTEIN"/>
    <property type="match status" value="1"/>
</dbReference>
<dbReference type="InterPro" id="IPR001878">
    <property type="entry name" value="Znf_CCHC"/>
</dbReference>
<dbReference type="InterPro" id="IPR040676">
    <property type="entry name" value="DUF5641"/>
</dbReference>
<dbReference type="InterPro" id="IPR008042">
    <property type="entry name" value="Retrotrans_Pao"/>
</dbReference>
<dbReference type="PROSITE" id="PS50158">
    <property type="entry name" value="ZF_CCHC"/>
    <property type="match status" value="1"/>
</dbReference>
<dbReference type="InterPro" id="IPR043502">
    <property type="entry name" value="DNA/RNA_pol_sf"/>
</dbReference>
<evidence type="ECO:0000259" key="3">
    <source>
        <dbReference type="PROSITE" id="PS50158"/>
    </source>
</evidence>
<dbReference type="SUPFAM" id="SSF53098">
    <property type="entry name" value="Ribonuclease H-like"/>
    <property type="match status" value="1"/>
</dbReference>
<dbReference type="Pfam" id="PF00078">
    <property type="entry name" value="RVT_1"/>
    <property type="match status" value="1"/>
</dbReference>
<keyword evidence="1" id="KW-0479">Metal-binding</keyword>
<dbReference type="Pfam" id="PF05380">
    <property type="entry name" value="Peptidase_A17"/>
    <property type="match status" value="1"/>
</dbReference>
<reference evidence="6" key="1">
    <citation type="journal article" date="2008" name="Insect Biochem. Mol. Biol.">
        <title>The genome of a lepidopteran model insect, the silkworm Bombyx mori.</title>
        <authorList>
            <consortium name="International Silkworm Genome Consortium"/>
        </authorList>
    </citation>
    <scope>NUCLEOTIDE SEQUENCE [LARGE SCALE GENOMIC DNA]</scope>
    <source>
        <strain evidence="6">p50T</strain>
    </source>
</reference>
<dbReference type="GO" id="GO:0008270">
    <property type="term" value="F:zinc ion binding"/>
    <property type="evidence" value="ECO:0007669"/>
    <property type="project" value="UniProtKB-KW"/>
</dbReference>
<sequence>MTEQKELIKKRSSIKGRLTAFASHLKTIDESTITATEVRELQLRIGKIEALYHLYDEVQLKIECSSDNMDIQMAERTEFETQYYKTCAHAHEILNTYQRLHEKIENASNASHSRANHRLVKLPTIQLPKFGGSYDGWLEFHDTFSSLIHNNDDIDEVNKFHYLRASLEGSAAVVIQSVDFSATNYLVAWKLLCERFDNKRLLIQNHVAALFNIDPITKESSVNLKRLIDQINKNLRALESLGEPVTHWDTLLIHIVTQKLDAKTYREWEEYKGNLGKGKDKTIKFDSFLEFLHNRADLIETIEMSQNAQKTGSSKCATKIKTMVSVQGGSYNINNPSTTTKNYKNHSPMKPCPNCNGEHYLNNCPNFLALSSEARYKLLPNYKICFNCFRSGHYANSCKKSGCKVCKRKHHTLIHVNEFGVRQSTASVSADCDNGNNASESSQSIKSQPSVVPSSSHNPSVVLSGTVMTTNENSGQGQCDVLLSTALVKLYDSNNREVIARAILDSGSTSCLMTEDLYKQLNLPVNCINKSVIGINNITSHISQMCRVQVKSLNENFSTCLSCFILPSITDNVPGCRIDVRSLRVPSDICLADPKYYLPSAINLIIGADVFWDILGSQRIKLGNGKPILYETRLGWIVSGPVTSGHTSTWPCKIKCNFTQVDSMTSYNFNDDIQNQLMRFWQLEEVCPQSNHYFPEEKLCEEHFVKNTTRLADGRFCVRIPLKQAPDVLGSSYQRAKHCLLSLERRLKGDDSFSKMYKEFMREYKNLGHMSECKPNIELPHYFIPRHGVLRECSTTTKLRVVFNASSPTSSRVSFNDIQMIGPTVQDDLLSILLRFRQHKYVLVADVEKMYRQIVVHEADRPLQQIIWRENESDSLKAYALNRVSYGTASAPYLASRCLKQIGIECKDPTIADIIIHDFYVDDLLTGSDSISEALRIREQVSAELASACMPLRKWKSNEPQLLSQASHQPSLELKLGDAEPNKTLGLGWDSESDQFHFPVNPVIVKGKTKRDILSVIAQIFDPLGILSPFIISMKLILQRLWLQRLSWDEELPSEIYQAWIETVHSLPHLSSLRIPRRVICDSHSQLELHIFTDASERAYGACVYVRSIDYDDAVSVQLLTAKSRVAPIKPTTIPRLELCGALIGARIYEKCVTALRAKINRVIFWSDSTIVLGWLKMLPSKLQPFVRNRIAEILDKTGSCTWRHVPTDENTADLTSRGVSINSLQFHKLWWHGPDYLKRSDSHWPSNPCATDKLPEIRNEVSLLTLSNAPRELIDFSRFSRFSRLLRTVAYVLRFINNLKKGSKRNDKYLSADELQNAKVLIMRHSQMKSFPEYDLLIRKHKIPNKSPLIKFNVYLDKDNLIRVGGRLDNSNFPFEKKHPIVLQSTHHVTKLLFEFEHRRLMHAGPQLLLATIRENYWPIGGRNLAKKCYRQCVRCNRMKGKSFAPLMGNLPQQRLEPGGYAFESAAGVDYAGPVSCASRTGRGCRLIKSYIAIFVCFTTKAVHLELVGNLTSNNYLLALRRFISRRGKPRDIFSDNGTSFVGAYNDLSKFLKANCDSLAADSAQDNINFHFIPAYSPNFGGLWEAGVKSTKHHLNRVLGNCNLTFEELTTALVQIEAILNSRPLTPLSSDPEDLTPLTPGHFLIGRPLTSLPERNFQEHPITRLTRYQRIEQIRQHFWTRWCKEYVAQLQQRIKWRSCQYSLKIGTLVLLKEENLPPMKWKLGRIVEVYPGTDQITRVADIKTRNGVVRRSFSNIVPLLPEDDVSS</sequence>
<dbReference type="EnsemblMetazoa" id="XM_038012634.1">
    <property type="protein sequence ID" value="XP_037868562.1"/>
    <property type="gene ID" value="LOC119628845"/>
</dbReference>
<dbReference type="GO" id="GO:0003676">
    <property type="term" value="F:nucleic acid binding"/>
    <property type="evidence" value="ECO:0007669"/>
    <property type="project" value="InterPro"/>
</dbReference>
<accession>A0A8R2LXE6</accession>